<feature type="transmembrane region" description="Helical" evidence="1">
    <location>
        <begin position="24"/>
        <end position="45"/>
    </location>
</feature>
<keyword evidence="1" id="KW-0472">Membrane</keyword>
<proteinExistence type="predicted"/>
<accession>A0A364Y544</accession>
<keyword evidence="1" id="KW-0812">Transmembrane</keyword>
<name>A0A364Y544_9BACT</name>
<sequence>MFYPNIIIAVTFISAVGTTKQPEIIQISVVSTLALLIINGFRTFLQIILTYNNLTIKIINGHSYGNN</sequence>
<protein>
    <submittedName>
        <fullName evidence="2">Uncharacterized protein</fullName>
    </submittedName>
</protein>
<keyword evidence="1" id="KW-1133">Transmembrane helix</keyword>
<comment type="caution">
    <text evidence="2">The sequence shown here is derived from an EMBL/GenBank/DDBJ whole genome shotgun (WGS) entry which is preliminary data.</text>
</comment>
<evidence type="ECO:0000256" key="1">
    <source>
        <dbReference type="SAM" id="Phobius"/>
    </source>
</evidence>
<dbReference type="EMBL" id="QMFY01000004">
    <property type="protein sequence ID" value="RAW01444.1"/>
    <property type="molecule type" value="Genomic_DNA"/>
</dbReference>
<evidence type="ECO:0000313" key="3">
    <source>
        <dbReference type="Proteomes" id="UP000251889"/>
    </source>
</evidence>
<keyword evidence="3" id="KW-1185">Reference proteome</keyword>
<gene>
    <name evidence="2" type="ORF">DQQ10_11120</name>
</gene>
<organism evidence="2 3">
    <name type="scientific">Pseudochryseolinea flava</name>
    <dbReference type="NCBI Taxonomy" id="2059302"/>
    <lineage>
        <taxon>Bacteria</taxon>
        <taxon>Pseudomonadati</taxon>
        <taxon>Bacteroidota</taxon>
        <taxon>Cytophagia</taxon>
        <taxon>Cytophagales</taxon>
        <taxon>Fulvivirgaceae</taxon>
        <taxon>Pseudochryseolinea</taxon>
    </lineage>
</organism>
<reference evidence="2 3" key="1">
    <citation type="submission" date="2018-06" db="EMBL/GenBank/DDBJ databases">
        <title>Chryseolinea flavus sp. nov., a member of the phylum Bacteroidetes isolated from soil.</title>
        <authorList>
            <person name="Li Y."/>
            <person name="Wang J."/>
        </authorList>
    </citation>
    <scope>NUCLEOTIDE SEQUENCE [LARGE SCALE GENOMIC DNA]</scope>
    <source>
        <strain evidence="2 3">SDU1-6</strain>
    </source>
</reference>
<dbReference type="AlphaFoldDB" id="A0A364Y544"/>
<dbReference type="Proteomes" id="UP000251889">
    <property type="component" value="Unassembled WGS sequence"/>
</dbReference>
<evidence type="ECO:0000313" key="2">
    <source>
        <dbReference type="EMBL" id="RAW01444.1"/>
    </source>
</evidence>